<gene>
    <name evidence="1" type="ORF">TNIN_222021</name>
</gene>
<sequence length="119" mass="13199">MAVSKWRRNGNLRSGPFRRSGRSGVLIGCACGTPAEWISFRCTCSGAPTPRGVGCGTPADRVSFRYTSVPVYYVSPPERGPLQRFGRRSVPLAPCRPGRRRKRCSFLSGNRFALYRETV</sequence>
<proteinExistence type="predicted"/>
<organism evidence="1 2">
    <name type="scientific">Trichonephila inaurata madagascariensis</name>
    <dbReference type="NCBI Taxonomy" id="2747483"/>
    <lineage>
        <taxon>Eukaryota</taxon>
        <taxon>Metazoa</taxon>
        <taxon>Ecdysozoa</taxon>
        <taxon>Arthropoda</taxon>
        <taxon>Chelicerata</taxon>
        <taxon>Arachnida</taxon>
        <taxon>Araneae</taxon>
        <taxon>Araneomorphae</taxon>
        <taxon>Entelegynae</taxon>
        <taxon>Araneoidea</taxon>
        <taxon>Nephilidae</taxon>
        <taxon>Trichonephila</taxon>
        <taxon>Trichonephila inaurata</taxon>
    </lineage>
</organism>
<dbReference type="Proteomes" id="UP000886998">
    <property type="component" value="Unassembled WGS sequence"/>
</dbReference>
<keyword evidence="2" id="KW-1185">Reference proteome</keyword>
<dbReference type="AlphaFoldDB" id="A0A8X6XW11"/>
<protein>
    <submittedName>
        <fullName evidence="1">Uncharacterized protein</fullName>
    </submittedName>
</protein>
<evidence type="ECO:0000313" key="2">
    <source>
        <dbReference type="Proteomes" id="UP000886998"/>
    </source>
</evidence>
<accession>A0A8X6XW11</accession>
<name>A0A8X6XW11_9ARAC</name>
<reference evidence="1" key="1">
    <citation type="submission" date="2020-08" db="EMBL/GenBank/DDBJ databases">
        <title>Multicomponent nature underlies the extraordinary mechanical properties of spider dragline silk.</title>
        <authorList>
            <person name="Kono N."/>
            <person name="Nakamura H."/>
            <person name="Mori M."/>
            <person name="Yoshida Y."/>
            <person name="Ohtoshi R."/>
            <person name="Malay A.D."/>
            <person name="Moran D.A.P."/>
            <person name="Tomita M."/>
            <person name="Numata K."/>
            <person name="Arakawa K."/>
        </authorList>
    </citation>
    <scope>NUCLEOTIDE SEQUENCE</scope>
</reference>
<comment type="caution">
    <text evidence="1">The sequence shown here is derived from an EMBL/GenBank/DDBJ whole genome shotgun (WGS) entry which is preliminary data.</text>
</comment>
<dbReference type="EMBL" id="BMAV01012988">
    <property type="protein sequence ID" value="GFY60133.1"/>
    <property type="molecule type" value="Genomic_DNA"/>
</dbReference>
<evidence type="ECO:0000313" key="1">
    <source>
        <dbReference type="EMBL" id="GFY60133.1"/>
    </source>
</evidence>